<protein>
    <submittedName>
        <fullName evidence="1">Uncharacterized protein</fullName>
    </submittedName>
</protein>
<dbReference type="AlphaFoldDB" id="A0A8X6SDQ5"/>
<proteinExistence type="predicted"/>
<evidence type="ECO:0000313" key="2">
    <source>
        <dbReference type="Proteomes" id="UP000887159"/>
    </source>
</evidence>
<evidence type="ECO:0000313" key="1">
    <source>
        <dbReference type="EMBL" id="GFY09360.1"/>
    </source>
</evidence>
<dbReference type="Proteomes" id="UP000887159">
    <property type="component" value="Unassembled WGS sequence"/>
</dbReference>
<name>A0A8X6SDQ5_TRICX</name>
<keyword evidence="2" id="KW-1185">Reference proteome</keyword>
<dbReference type="EMBL" id="BMAU01021289">
    <property type="protein sequence ID" value="GFY09360.1"/>
    <property type="molecule type" value="Genomic_DNA"/>
</dbReference>
<comment type="caution">
    <text evidence="1">The sequence shown here is derived from an EMBL/GenBank/DDBJ whole genome shotgun (WGS) entry which is preliminary data.</text>
</comment>
<accession>A0A8X6SDQ5</accession>
<reference evidence="1" key="1">
    <citation type="submission" date="2020-08" db="EMBL/GenBank/DDBJ databases">
        <title>Multicomponent nature underlies the extraordinary mechanical properties of spider dragline silk.</title>
        <authorList>
            <person name="Kono N."/>
            <person name="Nakamura H."/>
            <person name="Mori M."/>
            <person name="Yoshida Y."/>
            <person name="Ohtoshi R."/>
            <person name="Malay A.D."/>
            <person name="Moran D.A.P."/>
            <person name="Tomita M."/>
            <person name="Numata K."/>
            <person name="Arakawa K."/>
        </authorList>
    </citation>
    <scope>NUCLEOTIDE SEQUENCE</scope>
</reference>
<sequence>MQALHFYRKICEPPVSNEEMGTEEIQRQKEMKPSTASVGTQTISFGKVMDLLEETQAELKKTKSHPAEKRIYP</sequence>
<organism evidence="1 2">
    <name type="scientific">Trichonephila clavipes</name>
    <name type="common">Golden silk orbweaver</name>
    <name type="synonym">Nephila clavipes</name>
    <dbReference type="NCBI Taxonomy" id="2585209"/>
    <lineage>
        <taxon>Eukaryota</taxon>
        <taxon>Metazoa</taxon>
        <taxon>Ecdysozoa</taxon>
        <taxon>Arthropoda</taxon>
        <taxon>Chelicerata</taxon>
        <taxon>Arachnida</taxon>
        <taxon>Araneae</taxon>
        <taxon>Araneomorphae</taxon>
        <taxon>Entelegynae</taxon>
        <taxon>Araneoidea</taxon>
        <taxon>Nephilidae</taxon>
        <taxon>Trichonephila</taxon>
    </lineage>
</organism>
<gene>
    <name evidence="1" type="ORF">TNCV_1941701</name>
</gene>